<organism evidence="2 3">
    <name type="scientific">Curtobacterium caseinilyticum</name>
    <dbReference type="NCBI Taxonomy" id="3055137"/>
    <lineage>
        <taxon>Bacteria</taxon>
        <taxon>Bacillati</taxon>
        <taxon>Actinomycetota</taxon>
        <taxon>Actinomycetes</taxon>
        <taxon>Micrococcales</taxon>
        <taxon>Microbacteriaceae</taxon>
        <taxon>Curtobacterium</taxon>
    </lineage>
</organism>
<proteinExistence type="predicted"/>
<gene>
    <name evidence="2" type="ORF">QUG93_02555</name>
</gene>
<evidence type="ECO:0000313" key="3">
    <source>
        <dbReference type="Proteomes" id="UP001236404"/>
    </source>
</evidence>
<feature type="transmembrane region" description="Helical" evidence="1">
    <location>
        <begin position="387"/>
        <end position="414"/>
    </location>
</feature>
<evidence type="ECO:0008006" key="4">
    <source>
        <dbReference type="Google" id="ProtNLM"/>
    </source>
</evidence>
<dbReference type="RefSeq" id="WP_289472029.1">
    <property type="nucleotide sequence ID" value="NZ_JAUCMN010000001.1"/>
</dbReference>
<feature type="transmembrane region" description="Helical" evidence="1">
    <location>
        <begin position="190"/>
        <end position="208"/>
    </location>
</feature>
<protein>
    <recommendedName>
        <fullName evidence="4">Glycosyltransferase RgtA/B/C/D-like domain-containing protein</fullName>
    </recommendedName>
</protein>
<keyword evidence="3" id="KW-1185">Reference proteome</keyword>
<keyword evidence="1" id="KW-0472">Membrane</keyword>
<feature type="transmembrane region" description="Helical" evidence="1">
    <location>
        <begin position="215"/>
        <end position="236"/>
    </location>
</feature>
<keyword evidence="1" id="KW-1133">Transmembrane helix</keyword>
<feature type="transmembrane region" description="Helical" evidence="1">
    <location>
        <begin position="150"/>
        <end position="170"/>
    </location>
</feature>
<feature type="transmembrane region" description="Helical" evidence="1">
    <location>
        <begin position="527"/>
        <end position="545"/>
    </location>
</feature>
<name>A0ABT7TLU6_9MICO</name>
<dbReference type="Proteomes" id="UP001236404">
    <property type="component" value="Unassembled WGS sequence"/>
</dbReference>
<feature type="transmembrane region" description="Helical" evidence="1">
    <location>
        <begin position="289"/>
        <end position="312"/>
    </location>
</feature>
<comment type="caution">
    <text evidence="2">The sequence shown here is derived from an EMBL/GenBank/DDBJ whole genome shotgun (WGS) entry which is preliminary data.</text>
</comment>
<feature type="transmembrane region" description="Helical" evidence="1">
    <location>
        <begin position="77"/>
        <end position="98"/>
    </location>
</feature>
<feature type="transmembrane region" description="Helical" evidence="1">
    <location>
        <begin position="104"/>
        <end position="129"/>
    </location>
</feature>
<feature type="transmembrane region" description="Helical" evidence="1">
    <location>
        <begin position="23"/>
        <end position="41"/>
    </location>
</feature>
<dbReference type="EMBL" id="JAUCMN010000001">
    <property type="protein sequence ID" value="MDM7890558.1"/>
    <property type="molecule type" value="Genomic_DNA"/>
</dbReference>
<feature type="transmembrane region" description="Helical" evidence="1">
    <location>
        <begin position="47"/>
        <end position="65"/>
    </location>
</feature>
<reference evidence="2 3" key="1">
    <citation type="submission" date="2023-06" db="EMBL/GenBank/DDBJ databases">
        <authorList>
            <person name="Feng G."/>
            <person name="Li J."/>
            <person name="Zhu H."/>
        </authorList>
    </citation>
    <scope>NUCLEOTIDE SEQUENCE [LARGE SCALE GENOMIC DNA]</scope>
    <source>
        <strain evidence="2 3">RHCKG28</strain>
    </source>
</reference>
<evidence type="ECO:0000256" key="1">
    <source>
        <dbReference type="SAM" id="Phobius"/>
    </source>
</evidence>
<evidence type="ECO:0000313" key="2">
    <source>
        <dbReference type="EMBL" id="MDM7890558.1"/>
    </source>
</evidence>
<feature type="transmembrane region" description="Helical" evidence="1">
    <location>
        <begin position="342"/>
        <end position="361"/>
    </location>
</feature>
<feature type="transmembrane region" description="Helical" evidence="1">
    <location>
        <begin position="498"/>
        <end position="515"/>
    </location>
</feature>
<sequence>MTATTTPARVAVRRTRRIPRSPVPALSAAVLAFVAAGVLVTGTTGPVQTAVVLAALLVVPGLAVVRPLGLVEPIGRAGLVVATSAAVDAVVALVMVWSDRWTPVPAAGLVLVVSGWAALAHGVVTVRAGDRGPSVRSLRAAWSARHDGTLVRLVAGGGVLVTGVALWAVGTAQTDATALGEWGLLTAVTPTWWLGAGAVVAVTVLALVDRRFPAALRTASAAVLVVVVYGTANLVATEPRPPWVFKHIAVTAAIQQHGSVDPTIDIYNRWPGFFSLSAFLGSATGNLEALAPVRFVEIAFALLDAALVYGIARALGARGRWAVTAAVLFSTANWVGQDYYSPQALAFALFLAAVLVVVTTLRRSPNSLGRGLVGGVSRLLRARRAPVAPAPAAPVGSTATIAAVLVVVLLQAVITASHQLTPFVLVAALVPLVVVGVVRPWWVALPVTAAPLLYLLPNLDYVQEKFGLTTGFDPVSNVTAASTSISIPSLATTLQSRGVLAITALVAVVAVVGIVRMVRSGHGQRALVLLWLAACPMVLVLGQSYGGEGKYRVVLFSAPFLATAAVHALHGRRLRLGATAALVTVTTALFVGTTFQAEQASQTPAGDVAAARWLDGRFDADDTLTTVGSFPALIGADYPAYLHHWAQVASVADTTAWYPDGMTPADLQESIVDRSHGGDAWLVFSDTQRADVVDRGVLTGAEVDAMERSVAAEGVLRYDRDGVRVYEVARAA</sequence>
<feature type="transmembrane region" description="Helical" evidence="1">
    <location>
        <begin position="420"/>
        <end position="438"/>
    </location>
</feature>
<keyword evidence="1" id="KW-0812">Transmembrane</keyword>
<accession>A0ABT7TLU6</accession>